<dbReference type="RefSeq" id="WP_142002817.1">
    <property type="nucleotide sequence ID" value="NZ_VFML01000002.1"/>
</dbReference>
<evidence type="ECO:0000313" key="2">
    <source>
        <dbReference type="EMBL" id="TQI93749.1"/>
    </source>
</evidence>
<feature type="transmembrane region" description="Helical" evidence="1">
    <location>
        <begin position="18"/>
        <end position="34"/>
    </location>
</feature>
<keyword evidence="3" id="KW-1185">Reference proteome</keyword>
<proteinExistence type="predicted"/>
<organism evidence="2 3">
    <name type="scientific">Amycolatopsis cihanbeyliensis</name>
    <dbReference type="NCBI Taxonomy" id="1128664"/>
    <lineage>
        <taxon>Bacteria</taxon>
        <taxon>Bacillati</taxon>
        <taxon>Actinomycetota</taxon>
        <taxon>Actinomycetes</taxon>
        <taxon>Pseudonocardiales</taxon>
        <taxon>Pseudonocardiaceae</taxon>
        <taxon>Amycolatopsis</taxon>
    </lineage>
</organism>
<gene>
    <name evidence="2" type="ORF">FB471_5891</name>
</gene>
<accession>A0A542CSE7</accession>
<comment type="caution">
    <text evidence="2">The sequence shown here is derived from an EMBL/GenBank/DDBJ whole genome shotgun (WGS) entry which is preliminary data.</text>
</comment>
<name>A0A542CSE7_AMYCI</name>
<dbReference type="Proteomes" id="UP000320876">
    <property type="component" value="Unassembled WGS sequence"/>
</dbReference>
<feature type="transmembrane region" description="Helical" evidence="1">
    <location>
        <begin position="40"/>
        <end position="57"/>
    </location>
</feature>
<dbReference type="AlphaFoldDB" id="A0A542CSE7"/>
<evidence type="ECO:0000256" key="1">
    <source>
        <dbReference type="SAM" id="Phobius"/>
    </source>
</evidence>
<reference evidence="2 3" key="1">
    <citation type="submission" date="2019-06" db="EMBL/GenBank/DDBJ databases">
        <title>Sequencing the genomes of 1000 actinobacteria strains.</title>
        <authorList>
            <person name="Klenk H.-P."/>
        </authorList>
    </citation>
    <scope>NUCLEOTIDE SEQUENCE [LARGE SCALE GENOMIC DNA]</scope>
    <source>
        <strain evidence="2 3">DSM 45679</strain>
    </source>
</reference>
<keyword evidence="1" id="KW-1133">Transmembrane helix</keyword>
<keyword evidence="1" id="KW-0812">Transmembrane</keyword>
<keyword evidence="1" id="KW-0472">Membrane</keyword>
<evidence type="ECO:0000313" key="3">
    <source>
        <dbReference type="Proteomes" id="UP000320876"/>
    </source>
</evidence>
<dbReference type="EMBL" id="VFML01000002">
    <property type="protein sequence ID" value="TQI93749.1"/>
    <property type="molecule type" value="Genomic_DNA"/>
</dbReference>
<sequence>MASHIVATLVRKAHPTRLLAGLLLLHTVLLVGYFGSLRAAVIAAVVVIAAIGAYHALRAATGQVDTILLAELGEGCAQAGSGSRNESQNAAS</sequence>
<protein>
    <submittedName>
        <fullName evidence="2">Uncharacterized protein</fullName>
    </submittedName>
</protein>